<reference evidence="6 7" key="1">
    <citation type="submission" date="2012-10" db="EMBL/GenBank/DDBJ databases">
        <authorList>
            <person name="Harkins D.M."/>
            <person name="Durkin A.S."/>
            <person name="Brinkac L.M."/>
            <person name="Selengut J.D."/>
            <person name="Sanka R."/>
            <person name="DePew J."/>
            <person name="Purushe J."/>
            <person name="Peacock S.J."/>
            <person name="Thaipadungpanit J."/>
            <person name="Wuthiekanun V.W."/>
            <person name="Day N.P."/>
            <person name="Vinetz J.M."/>
            <person name="Sutton G.G."/>
            <person name="Nelson W.C."/>
            <person name="Fouts D.E."/>
        </authorList>
    </citation>
    <scope>NUCLEOTIDE SEQUENCE [LARGE SCALE GENOMIC DNA]</scope>
    <source>
        <strain evidence="6 7">H1</strain>
    </source>
</reference>
<feature type="binding site" evidence="3 4">
    <location>
        <position position="146"/>
    </location>
    <ligand>
        <name>Zn(2+)</name>
        <dbReference type="ChEBI" id="CHEBI:29105"/>
    </ligand>
</feature>
<dbReference type="Gene3D" id="3.40.50.1220">
    <property type="entry name" value="TPP-binding domain"/>
    <property type="match status" value="1"/>
</dbReference>
<feature type="binding site" evidence="3 4">
    <location>
        <position position="127"/>
    </location>
    <ligand>
        <name>Zn(2+)</name>
        <dbReference type="ChEBI" id="CHEBI:29105"/>
    </ligand>
</feature>
<dbReference type="Gene3D" id="3.30.1600.10">
    <property type="entry name" value="SIR2/SIRT2 'Small Domain"/>
    <property type="match status" value="1"/>
</dbReference>
<dbReference type="PANTHER" id="PTHR11085:SF4">
    <property type="entry name" value="NAD-DEPENDENT PROTEIN DEACYLASE"/>
    <property type="match status" value="1"/>
</dbReference>
<evidence type="ECO:0000256" key="1">
    <source>
        <dbReference type="ARBA" id="ARBA00022679"/>
    </source>
</evidence>
<dbReference type="GO" id="GO:0017136">
    <property type="term" value="F:histone deacetylase activity, NAD-dependent"/>
    <property type="evidence" value="ECO:0007669"/>
    <property type="project" value="TreeGrafter"/>
</dbReference>
<dbReference type="InterPro" id="IPR026591">
    <property type="entry name" value="Sirtuin_cat_small_dom_sf"/>
</dbReference>
<protein>
    <recommendedName>
        <fullName evidence="3">NAD-dependent protein deacylase</fullName>
        <ecNumber evidence="3">2.3.1.286</ecNumber>
    </recommendedName>
    <alternativeName>
        <fullName evidence="3">Regulatory protein SIR2 homolog</fullName>
    </alternativeName>
</protein>
<evidence type="ECO:0000256" key="3">
    <source>
        <dbReference type="HAMAP-Rule" id="MF_01121"/>
    </source>
</evidence>
<dbReference type="GO" id="GO:0036054">
    <property type="term" value="F:protein-malonyllysine demalonylase activity"/>
    <property type="evidence" value="ECO:0007669"/>
    <property type="project" value="InterPro"/>
</dbReference>
<dbReference type="GO" id="GO:0036055">
    <property type="term" value="F:protein-succinyllysine desuccinylase activity"/>
    <property type="evidence" value="ECO:0007669"/>
    <property type="project" value="UniProtKB-UniRule"/>
</dbReference>
<feature type="binding site" evidence="3 4">
    <location>
        <position position="124"/>
    </location>
    <ligand>
        <name>Zn(2+)</name>
        <dbReference type="ChEBI" id="CHEBI:29105"/>
    </ligand>
</feature>
<keyword evidence="3 4" id="KW-0862">Zinc</keyword>
<keyword evidence="3" id="KW-0963">Cytoplasm</keyword>
<evidence type="ECO:0000313" key="6">
    <source>
        <dbReference type="EMBL" id="EKO14932.1"/>
    </source>
</evidence>
<feature type="binding site" evidence="3">
    <location>
        <position position="64"/>
    </location>
    <ligand>
        <name>substrate</name>
    </ligand>
</feature>
<accession>A0A0E2B2D2</accession>
<dbReference type="NCBIfam" id="NF001753">
    <property type="entry name" value="PRK00481.1-3"/>
    <property type="match status" value="1"/>
</dbReference>
<feature type="binding site" evidence="3">
    <location>
        <position position="67"/>
    </location>
    <ligand>
        <name>substrate</name>
    </ligand>
</feature>
<dbReference type="InterPro" id="IPR026590">
    <property type="entry name" value="Ssirtuin_cat_dom"/>
</dbReference>
<feature type="binding site" evidence="3">
    <location>
        <position position="230"/>
    </location>
    <ligand>
        <name>NAD(+)</name>
        <dbReference type="ChEBI" id="CHEBI:57540"/>
    </ligand>
</feature>
<dbReference type="PROSITE" id="PS50305">
    <property type="entry name" value="SIRTUIN"/>
    <property type="match status" value="1"/>
</dbReference>
<dbReference type="InterPro" id="IPR029035">
    <property type="entry name" value="DHS-like_NAD/FAD-binding_dom"/>
</dbReference>
<dbReference type="AlphaFoldDB" id="A0A0E2B2D2"/>
<name>A0A0E2B2D2_9LEPT</name>
<dbReference type="InterPro" id="IPR003000">
    <property type="entry name" value="Sirtuin"/>
</dbReference>
<feature type="binding site" evidence="3">
    <location>
        <begin position="186"/>
        <end position="188"/>
    </location>
    <ligand>
        <name>NAD(+)</name>
        <dbReference type="ChEBI" id="CHEBI:57540"/>
    </ligand>
</feature>
<dbReference type="RefSeq" id="WP_004766288.1">
    <property type="nucleotide sequence ID" value="NZ_AHMY02000051.1"/>
</dbReference>
<evidence type="ECO:0000256" key="4">
    <source>
        <dbReference type="PROSITE-ProRule" id="PRU00236"/>
    </source>
</evidence>
<comment type="function">
    <text evidence="3">NAD-dependent lysine deacetylase and desuccinylase that specifically removes acetyl and succinyl groups on target proteins. Modulates the activities of several proteins which are inactive in their acylated form.</text>
</comment>
<gene>
    <name evidence="3" type="primary">cobB</name>
    <name evidence="6" type="ORF">LEP1GSC081_1760</name>
</gene>
<dbReference type="Proteomes" id="UP000006253">
    <property type="component" value="Unassembled WGS sequence"/>
</dbReference>
<sequence length="246" mass="27572">MKEFITKHKNKLQKISAISGAGISAESGIPTFRGKEGLWKNFRAQDLATPQAFSKNPKLVWEWYLWRRNIIKTKRPNPGHFALAELERIHPDFFLITQNVDGLHSQAGSKKLTEIHGNIFINRCILCGQESKEEISESTTSVPPQCQNCNSFLRPGVVWFGESYDDSKLNLSIQRMKHTDLLLVLGTSGSVSMPVYLSQIAKDSGALLVEINPERSSFSSSVDLFLQGKTGEVLPELIREILDNLS</sequence>
<feature type="binding site" evidence="3">
    <location>
        <begin position="20"/>
        <end position="39"/>
    </location>
    <ligand>
        <name>NAD(+)</name>
        <dbReference type="ChEBI" id="CHEBI:57540"/>
    </ligand>
</feature>
<dbReference type="InterPro" id="IPR050134">
    <property type="entry name" value="NAD-dep_sirtuin_deacylases"/>
</dbReference>
<dbReference type="HAMAP" id="MF_01121">
    <property type="entry name" value="Sirtuin_ClassIII"/>
    <property type="match status" value="1"/>
</dbReference>
<feature type="binding site" evidence="3">
    <location>
        <begin position="98"/>
        <end position="101"/>
    </location>
    <ligand>
        <name>NAD(+)</name>
        <dbReference type="ChEBI" id="CHEBI:57540"/>
    </ligand>
</feature>
<comment type="catalytic activity">
    <reaction evidence="3">
        <text>N(6)-succinyl-L-lysyl-[protein] + NAD(+) + H2O = 2''-O-succinyl-ADP-D-ribose + nicotinamide + L-lysyl-[protein]</text>
        <dbReference type="Rhea" id="RHEA:47668"/>
        <dbReference type="Rhea" id="RHEA-COMP:9752"/>
        <dbReference type="Rhea" id="RHEA-COMP:11877"/>
        <dbReference type="ChEBI" id="CHEBI:15377"/>
        <dbReference type="ChEBI" id="CHEBI:17154"/>
        <dbReference type="ChEBI" id="CHEBI:29969"/>
        <dbReference type="ChEBI" id="CHEBI:57540"/>
        <dbReference type="ChEBI" id="CHEBI:87830"/>
        <dbReference type="ChEBI" id="CHEBI:87832"/>
    </reaction>
</comment>
<dbReference type="GO" id="GO:0005737">
    <property type="term" value="C:cytoplasm"/>
    <property type="evidence" value="ECO:0007669"/>
    <property type="project" value="UniProtKB-SubCell"/>
</dbReference>
<organism evidence="6 7">
    <name type="scientific">Leptospira kirschneri str. H1</name>
    <dbReference type="NCBI Taxonomy" id="1049966"/>
    <lineage>
        <taxon>Bacteria</taxon>
        <taxon>Pseudomonadati</taxon>
        <taxon>Spirochaetota</taxon>
        <taxon>Spirochaetia</taxon>
        <taxon>Leptospirales</taxon>
        <taxon>Leptospiraceae</taxon>
        <taxon>Leptospira</taxon>
    </lineage>
</organism>
<keyword evidence="1" id="KW-0808">Transferase</keyword>
<comment type="cofactor">
    <cofactor evidence="3">
        <name>Zn(2+)</name>
        <dbReference type="ChEBI" id="CHEBI:29105"/>
    </cofactor>
    <text evidence="3">Binds 1 zinc ion per subunit.</text>
</comment>
<evidence type="ECO:0000259" key="5">
    <source>
        <dbReference type="PROSITE" id="PS50305"/>
    </source>
</evidence>
<keyword evidence="3 4" id="KW-0479">Metal-binding</keyword>
<proteinExistence type="inferred from homology"/>
<dbReference type="PANTHER" id="PTHR11085">
    <property type="entry name" value="NAD-DEPENDENT PROTEIN DEACYLASE SIRTUIN-5, MITOCHONDRIAL-RELATED"/>
    <property type="match status" value="1"/>
</dbReference>
<dbReference type="CDD" id="cd01412">
    <property type="entry name" value="SIRT5_Af1_CobB"/>
    <property type="match status" value="1"/>
</dbReference>
<dbReference type="SUPFAM" id="SSF52467">
    <property type="entry name" value="DHS-like NAD/FAD-binding domain"/>
    <property type="match status" value="1"/>
</dbReference>
<dbReference type="GO" id="GO:0008270">
    <property type="term" value="F:zinc ion binding"/>
    <property type="evidence" value="ECO:0007669"/>
    <property type="project" value="UniProtKB-UniRule"/>
</dbReference>
<feature type="active site" description="Proton acceptor" evidence="3 4">
    <location>
        <position position="116"/>
    </location>
</feature>
<comment type="similarity">
    <text evidence="3">Belongs to the sirtuin family. Class III subfamily.</text>
</comment>
<evidence type="ECO:0000313" key="7">
    <source>
        <dbReference type="Proteomes" id="UP000006253"/>
    </source>
</evidence>
<dbReference type="InterPro" id="IPR027546">
    <property type="entry name" value="Sirtuin_class_III"/>
</dbReference>
<dbReference type="EC" id="2.3.1.286" evidence="3"/>
<comment type="caution">
    <text evidence="6">The sequence shown here is derived from an EMBL/GenBank/DDBJ whole genome shotgun (WGS) entry which is preliminary data.</text>
</comment>
<dbReference type="EMBL" id="AHMY02000051">
    <property type="protein sequence ID" value="EKO14932.1"/>
    <property type="molecule type" value="Genomic_DNA"/>
</dbReference>
<comment type="catalytic activity">
    <reaction evidence="3">
        <text>N(6)-acetyl-L-lysyl-[protein] + NAD(+) + H2O = 2''-O-acetyl-ADP-D-ribose + nicotinamide + L-lysyl-[protein]</text>
        <dbReference type="Rhea" id="RHEA:43636"/>
        <dbReference type="Rhea" id="RHEA-COMP:9752"/>
        <dbReference type="Rhea" id="RHEA-COMP:10731"/>
        <dbReference type="ChEBI" id="CHEBI:15377"/>
        <dbReference type="ChEBI" id="CHEBI:17154"/>
        <dbReference type="ChEBI" id="CHEBI:29969"/>
        <dbReference type="ChEBI" id="CHEBI:57540"/>
        <dbReference type="ChEBI" id="CHEBI:61930"/>
        <dbReference type="ChEBI" id="CHEBI:83767"/>
        <dbReference type="EC" id="2.3.1.286"/>
    </reaction>
</comment>
<comment type="domain">
    <text evidence="3">2 residues (Tyr-64 and Arg-67) present in a large hydrophobic pocket are probably involved in substrate specificity. They are important for desuccinylation activity, but dispensable for deacetylation activity.</text>
</comment>
<feature type="binding site" evidence="3 4">
    <location>
        <position position="149"/>
    </location>
    <ligand>
        <name>Zn(2+)</name>
        <dbReference type="ChEBI" id="CHEBI:29105"/>
    </ligand>
</feature>
<keyword evidence="2 3" id="KW-0520">NAD</keyword>
<feature type="binding site" evidence="3">
    <location>
        <begin position="212"/>
        <end position="214"/>
    </location>
    <ligand>
        <name>NAD(+)</name>
        <dbReference type="ChEBI" id="CHEBI:57540"/>
    </ligand>
</feature>
<feature type="domain" description="Deacetylase sirtuin-type" evidence="5">
    <location>
        <begin position="1"/>
        <end position="246"/>
    </location>
</feature>
<evidence type="ECO:0000256" key="2">
    <source>
        <dbReference type="ARBA" id="ARBA00023027"/>
    </source>
</evidence>
<dbReference type="Pfam" id="PF02146">
    <property type="entry name" value="SIR2"/>
    <property type="match status" value="1"/>
</dbReference>
<comment type="subcellular location">
    <subcellularLocation>
        <location evidence="3">Cytoplasm</location>
    </subcellularLocation>
</comment>
<dbReference type="GO" id="GO:0070403">
    <property type="term" value="F:NAD+ binding"/>
    <property type="evidence" value="ECO:0007669"/>
    <property type="project" value="UniProtKB-UniRule"/>
</dbReference>